<sequence>MDSWQGRHIEQVISNWGAPGSMLQLEDGKKVYSWVSNWGSAYLMSTCRQSFTTSSTGIIQNWRYTGCPHWQSISMDKIKQP</sequence>
<dbReference type="Proteomes" id="UP000028073">
    <property type="component" value="Unassembled WGS sequence"/>
</dbReference>
<name>A0A081MZX5_9GAMM</name>
<accession>A0A081MZX5</accession>
<evidence type="ECO:0000313" key="1">
    <source>
        <dbReference type="EMBL" id="KEQ11748.1"/>
    </source>
</evidence>
<gene>
    <name evidence="1" type="ORF">GZ78_28580</name>
</gene>
<organism evidence="1 2">
    <name type="scientific">Endozoicomonas numazuensis</name>
    <dbReference type="NCBI Taxonomy" id="1137799"/>
    <lineage>
        <taxon>Bacteria</taxon>
        <taxon>Pseudomonadati</taxon>
        <taxon>Pseudomonadota</taxon>
        <taxon>Gammaproteobacteria</taxon>
        <taxon>Oceanospirillales</taxon>
        <taxon>Endozoicomonadaceae</taxon>
        <taxon>Endozoicomonas</taxon>
    </lineage>
</organism>
<evidence type="ECO:0000313" key="2">
    <source>
        <dbReference type="Proteomes" id="UP000028073"/>
    </source>
</evidence>
<proteinExistence type="predicted"/>
<comment type="caution">
    <text evidence="1">The sequence shown here is derived from an EMBL/GenBank/DDBJ whole genome shotgun (WGS) entry which is preliminary data.</text>
</comment>
<dbReference type="EMBL" id="JOKH01000013">
    <property type="protein sequence ID" value="KEQ11748.1"/>
    <property type="molecule type" value="Genomic_DNA"/>
</dbReference>
<protein>
    <submittedName>
        <fullName evidence="1">Uncharacterized protein</fullName>
    </submittedName>
</protein>
<keyword evidence="2" id="KW-1185">Reference proteome</keyword>
<dbReference type="OrthoDB" id="6197225at2"/>
<dbReference type="AlphaFoldDB" id="A0A081MZX5"/>
<dbReference type="RefSeq" id="WP_034843194.1">
    <property type="nucleotide sequence ID" value="NZ_JOKH01000013.1"/>
</dbReference>
<reference evidence="1 2" key="1">
    <citation type="submission" date="2014-06" db="EMBL/GenBank/DDBJ databases">
        <title>Whole Genome Sequences of Three Symbiotic Endozoicomonas Bacteria.</title>
        <authorList>
            <person name="Neave M.J."/>
            <person name="Apprill A."/>
            <person name="Voolstra C.R."/>
        </authorList>
    </citation>
    <scope>NUCLEOTIDE SEQUENCE [LARGE SCALE GENOMIC DNA]</scope>
    <source>
        <strain evidence="1 2">DSM 25634</strain>
    </source>
</reference>